<feature type="region of interest" description="Disordered" evidence="1">
    <location>
        <begin position="116"/>
        <end position="140"/>
    </location>
</feature>
<reference evidence="2" key="1">
    <citation type="journal article" date="2014" name="Front. Microbiol.">
        <title>High frequency of phylogenetically diverse reductive dehalogenase-homologous genes in deep subseafloor sedimentary metagenomes.</title>
        <authorList>
            <person name="Kawai M."/>
            <person name="Futagami T."/>
            <person name="Toyoda A."/>
            <person name="Takaki Y."/>
            <person name="Nishi S."/>
            <person name="Hori S."/>
            <person name="Arai W."/>
            <person name="Tsubouchi T."/>
            <person name="Morono Y."/>
            <person name="Uchiyama I."/>
            <person name="Ito T."/>
            <person name="Fujiyama A."/>
            <person name="Inagaki F."/>
            <person name="Takami H."/>
        </authorList>
    </citation>
    <scope>NUCLEOTIDE SEQUENCE</scope>
    <source>
        <strain evidence="2">Expedition CK06-06</strain>
    </source>
</reference>
<evidence type="ECO:0000256" key="1">
    <source>
        <dbReference type="SAM" id="MobiDB-lite"/>
    </source>
</evidence>
<comment type="caution">
    <text evidence="2">The sequence shown here is derived from an EMBL/GenBank/DDBJ whole genome shotgun (WGS) entry which is preliminary data.</text>
</comment>
<feature type="non-terminal residue" evidence="2">
    <location>
        <position position="1"/>
    </location>
</feature>
<proteinExistence type="predicted"/>
<evidence type="ECO:0000313" key="2">
    <source>
        <dbReference type="EMBL" id="GAJ13019.1"/>
    </source>
</evidence>
<gene>
    <name evidence="2" type="ORF">S12H4_45924</name>
</gene>
<feature type="compositionally biased region" description="Basic and acidic residues" evidence="1">
    <location>
        <begin position="117"/>
        <end position="126"/>
    </location>
</feature>
<organism evidence="2">
    <name type="scientific">marine sediment metagenome</name>
    <dbReference type="NCBI Taxonomy" id="412755"/>
    <lineage>
        <taxon>unclassified sequences</taxon>
        <taxon>metagenomes</taxon>
        <taxon>ecological metagenomes</taxon>
    </lineage>
</organism>
<sequence length="140" mass="15720">RPEFALDQGKIIFDGQFEKIVRKFADYKILSLVLADKVDSKKLEKIGKLKEFDFPKVTIVVKRAVAPLAAAQALQEFPIADLNLEEPPIKEILSQTLKTFFLPPISTVIFNSFSPKEPNKPIKENQPRGANQNCPESGHC</sequence>
<dbReference type="AlphaFoldDB" id="X1U6B8"/>
<dbReference type="EMBL" id="BARW01028447">
    <property type="protein sequence ID" value="GAJ13019.1"/>
    <property type="molecule type" value="Genomic_DNA"/>
</dbReference>
<name>X1U6B8_9ZZZZ</name>
<protein>
    <submittedName>
        <fullName evidence="2">Uncharacterized protein</fullName>
    </submittedName>
</protein>
<feature type="compositionally biased region" description="Polar residues" evidence="1">
    <location>
        <begin position="128"/>
        <end position="140"/>
    </location>
</feature>
<accession>X1U6B8</accession>